<organism evidence="3 4">
    <name type="scientific">Piscibacillus halophilus</name>
    <dbReference type="NCBI Taxonomy" id="571933"/>
    <lineage>
        <taxon>Bacteria</taxon>
        <taxon>Bacillati</taxon>
        <taxon>Bacillota</taxon>
        <taxon>Bacilli</taxon>
        <taxon>Bacillales</taxon>
        <taxon>Bacillaceae</taxon>
        <taxon>Piscibacillus</taxon>
    </lineage>
</organism>
<feature type="domain" description="Cell wall elongation regulator TseB-like" evidence="2">
    <location>
        <begin position="42"/>
        <end position="86"/>
    </location>
</feature>
<dbReference type="EMBL" id="FOES01000002">
    <property type="protein sequence ID" value="SEP66802.1"/>
    <property type="molecule type" value="Genomic_DNA"/>
</dbReference>
<evidence type="ECO:0000313" key="3">
    <source>
        <dbReference type="EMBL" id="SEP66802.1"/>
    </source>
</evidence>
<keyword evidence="4" id="KW-1185">Reference proteome</keyword>
<dbReference type="OrthoDB" id="2381181at2"/>
<keyword evidence="1" id="KW-0812">Transmembrane</keyword>
<reference evidence="3 4" key="1">
    <citation type="submission" date="2016-10" db="EMBL/GenBank/DDBJ databases">
        <authorList>
            <person name="de Groot N.N."/>
        </authorList>
    </citation>
    <scope>NUCLEOTIDE SEQUENCE [LARGE SCALE GENOMIC DNA]</scope>
    <source>
        <strain evidence="3 4">DSM 21633</strain>
    </source>
</reference>
<keyword evidence="1" id="KW-0472">Membrane</keyword>
<evidence type="ECO:0000259" key="2">
    <source>
        <dbReference type="Pfam" id="PF17881"/>
    </source>
</evidence>
<name>A0A1H8ZQW2_9BACI</name>
<proteinExistence type="predicted"/>
<protein>
    <submittedName>
        <fullName evidence="3">Uncharacterized protein YpmB</fullName>
    </submittedName>
</protein>
<evidence type="ECO:0000313" key="4">
    <source>
        <dbReference type="Proteomes" id="UP000199427"/>
    </source>
</evidence>
<dbReference type="Gene3D" id="3.10.450.40">
    <property type="match status" value="2"/>
</dbReference>
<dbReference type="Pfam" id="PF17881">
    <property type="entry name" value="TseB"/>
    <property type="match status" value="1"/>
</dbReference>
<accession>A0A1H8ZQW2</accession>
<evidence type="ECO:0000256" key="1">
    <source>
        <dbReference type="SAM" id="Phobius"/>
    </source>
</evidence>
<dbReference type="SUPFAM" id="SSF54403">
    <property type="entry name" value="Cystatin/monellin"/>
    <property type="match status" value="2"/>
</dbReference>
<feature type="transmembrane region" description="Helical" evidence="1">
    <location>
        <begin position="7"/>
        <end position="29"/>
    </location>
</feature>
<dbReference type="Proteomes" id="UP000199427">
    <property type="component" value="Unassembled WGS sequence"/>
</dbReference>
<dbReference type="InterPro" id="IPR046350">
    <property type="entry name" value="Cystatin_sf"/>
</dbReference>
<dbReference type="STRING" id="571933.SAMN05216362_10251"/>
<gene>
    <name evidence="3" type="ORF">SAMN05216362_10251</name>
</gene>
<keyword evidence="1" id="KW-1133">Transmembrane helix</keyword>
<dbReference type="AlphaFoldDB" id="A0A1H8ZQW2"/>
<sequence length="167" mass="19141">MKMRKVLLTTGLLLGVGVIIFIVVLSVIYNGVQNDKNAVYDEAIEQAFAETPINSVTSSSLFNGRQSYVVITGEDEEGNTLYVFVPQINSEEEEDAEIKYVQSDEGLTENEMLEQWESNCEECDLDSIQLGVLNNRYVWEIIYERQGRLYFQTFRFDNGELYDSISF</sequence>
<dbReference type="InterPro" id="IPR041401">
    <property type="entry name" value="TseB-like_dom"/>
</dbReference>